<evidence type="ECO:0000313" key="3">
    <source>
        <dbReference type="Proteomes" id="UP001642409"/>
    </source>
</evidence>
<name>A0AA86NTG4_9EUKA</name>
<keyword evidence="3" id="KW-1185">Reference proteome</keyword>
<evidence type="ECO:0000313" key="2">
    <source>
        <dbReference type="EMBL" id="CAL6108285.1"/>
    </source>
</evidence>
<gene>
    <name evidence="1" type="ORF">HINF_LOCUS12185</name>
    <name evidence="2" type="ORF">HINF_LOCUS74893</name>
</gene>
<reference evidence="2 3" key="2">
    <citation type="submission" date="2024-07" db="EMBL/GenBank/DDBJ databases">
        <authorList>
            <person name="Akdeniz Z."/>
        </authorList>
    </citation>
    <scope>NUCLEOTIDE SEQUENCE [LARGE SCALE GENOMIC DNA]</scope>
</reference>
<organism evidence="1">
    <name type="scientific">Hexamita inflata</name>
    <dbReference type="NCBI Taxonomy" id="28002"/>
    <lineage>
        <taxon>Eukaryota</taxon>
        <taxon>Metamonada</taxon>
        <taxon>Diplomonadida</taxon>
        <taxon>Hexamitidae</taxon>
        <taxon>Hexamitinae</taxon>
        <taxon>Hexamita</taxon>
    </lineage>
</organism>
<dbReference type="EMBL" id="CATOUU010000315">
    <property type="protein sequence ID" value="CAI9924540.1"/>
    <property type="molecule type" value="Genomic_DNA"/>
</dbReference>
<protein>
    <submittedName>
        <fullName evidence="2">Hypothetical_protein</fullName>
    </submittedName>
</protein>
<sequence>MMDTANRERTIRELVNFENIETAISFNDRTEFVSASYMHFSSDGVQIRASRYEIKECMKYLELLNALVVALEKIQLRIQTPRSFRYELMSNLTMETFNYIYLKENLNISSEELRSICRSYDE</sequence>
<dbReference type="EMBL" id="CAXDID020000649">
    <property type="protein sequence ID" value="CAL6108285.1"/>
    <property type="molecule type" value="Genomic_DNA"/>
</dbReference>
<dbReference type="AlphaFoldDB" id="A0AA86NTG4"/>
<reference evidence="1" key="1">
    <citation type="submission" date="2023-06" db="EMBL/GenBank/DDBJ databases">
        <authorList>
            <person name="Kurt Z."/>
        </authorList>
    </citation>
    <scope>NUCLEOTIDE SEQUENCE</scope>
</reference>
<evidence type="ECO:0000313" key="1">
    <source>
        <dbReference type="EMBL" id="CAI9924540.1"/>
    </source>
</evidence>
<proteinExistence type="predicted"/>
<comment type="caution">
    <text evidence="1">The sequence shown here is derived from an EMBL/GenBank/DDBJ whole genome shotgun (WGS) entry which is preliminary data.</text>
</comment>
<dbReference type="Proteomes" id="UP001642409">
    <property type="component" value="Unassembled WGS sequence"/>
</dbReference>
<accession>A0AA86NTG4</accession>